<dbReference type="PANTHER" id="PTHR23501:SF43">
    <property type="entry name" value="MULTIDRUG TRANSPORTER, PUTATIVE (AFU_ORTHOLOGUE AFUA_6G03040)-RELATED"/>
    <property type="match status" value="1"/>
</dbReference>
<evidence type="ECO:0000313" key="6">
    <source>
        <dbReference type="EMBL" id="KAK7743359.1"/>
    </source>
</evidence>
<accession>A0AAN9YHN8</accession>
<evidence type="ECO:0000256" key="3">
    <source>
        <dbReference type="ARBA" id="ARBA00022989"/>
    </source>
</evidence>
<reference evidence="6 7" key="1">
    <citation type="submission" date="2024-02" db="EMBL/GenBank/DDBJ databases">
        <title>De novo assembly and annotation of 12 fungi associated with fruit tree decline syndrome in Ontario, Canada.</title>
        <authorList>
            <person name="Sulman M."/>
            <person name="Ellouze W."/>
            <person name="Ilyukhin E."/>
        </authorList>
    </citation>
    <scope>NUCLEOTIDE SEQUENCE [LARGE SCALE GENOMIC DNA]</scope>
    <source>
        <strain evidence="6 7">M11/M66-122</strain>
    </source>
</reference>
<protein>
    <submittedName>
        <fullName evidence="6">Uncharacterized protein</fullName>
    </submittedName>
</protein>
<keyword evidence="7" id="KW-1185">Reference proteome</keyword>
<gene>
    <name evidence="6" type="ORF">SLS62_010633</name>
</gene>
<dbReference type="AlphaFoldDB" id="A0AAN9YHN8"/>
<dbReference type="SUPFAM" id="SSF103473">
    <property type="entry name" value="MFS general substrate transporter"/>
    <property type="match status" value="1"/>
</dbReference>
<evidence type="ECO:0000256" key="4">
    <source>
        <dbReference type="ARBA" id="ARBA00023136"/>
    </source>
</evidence>
<feature type="transmembrane region" description="Helical" evidence="5">
    <location>
        <begin position="217"/>
        <end position="240"/>
    </location>
</feature>
<evidence type="ECO:0000256" key="1">
    <source>
        <dbReference type="ARBA" id="ARBA00004141"/>
    </source>
</evidence>
<feature type="transmembrane region" description="Helical" evidence="5">
    <location>
        <begin position="193"/>
        <end position="211"/>
    </location>
</feature>
<feature type="transmembrane region" description="Helical" evidence="5">
    <location>
        <begin position="252"/>
        <end position="272"/>
    </location>
</feature>
<feature type="transmembrane region" description="Helical" evidence="5">
    <location>
        <begin position="44"/>
        <end position="66"/>
    </location>
</feature>
<dbReference type="GO" id="GO:0022857">
    <property type="term" value="F:transmembrane transporter activity"/>
    <property type="evidence" value="ECO:0007669"/>
    <property type="project" value="TreeGrafter"/>
</dbReference>
<evidence type="ECO:0000256" key="2">
    <source>
        <dbReference type="ARBA" id="ARBA00022692"/>
    </source>
</evidence>
<proteinExistence type="predicted"/>
<comment type="caution">
    <text evidence="6">The sequence shown here is derived from an EMBL/GenBank/DDBJ whole genome shotgun (WGS) entry which is preliminary data.</text>
</comment>
<keyword evidence="4 5" id="KW-0472">Membrane</keyword>
<evidence type="ECO:0000313" key="7">
    <source>
        <dbReference type="Proteomes" id="UP001320420"/>
    </source>
</evidence>
<sequence>MTAPAGVIATGLIAFFMPNHFPETRPSSATRTTGLRAKLSRGSLARLDIGGATLLLCSSVLVVFAFEEAGSRFAWASPAILSSLIIGAALFVMFIIWGRFVGRESSSQEPVFPLRLMKDRIFAALIVSVPPICFSIPIIPFLSAILIIKEYWLTLYSIAFFTGPPFMTVLVNLPQRFQAVDGHSAFQAGIRMLPLLLASPVATAVAGQLAAKLKLPPFYLLLFAASLQMVGLGLAISVHYISGNEMYGYEVIMGFGFGMGLVSLLIFTPMVVDRADLGKLENFSSKSTY</sequence>
<keyword evidence="3 5" id="KW-1133">Transmembrane helix</keyword>
<name>A0AAN9YHN8_9PEZI</name>
<dbReference type="PANTHER" id="PTHR23501">
    <property type="entry name" value="MAJOR FACILITATOR SUPERFAMILY"/>
    <property type="match status" value="1"/>
</dbReference>
<comment type="subcellular location">
    <subcellularLocation>
        <location evidence="1">Membrane</location>
        <topology evidence="1">Multi-pass membrane protein</topology>
    </subcellularLocation>
</comment>
<feature type="transmembrane region" description="Helical" evidence="5">
    <location>
        <begin position="154"/>
        <end position="173"/>
    </location>
</feature>
<evidence type="ECO:0000256" key="5">
    <source>
        <dbReference type="SAM" id="Phobius"/>
    </source>
</evidence>
<dbReference type="GO" id="GO:0005886">
    <property type="term" value="C:plasma membrane"/>
    <property type="evidence" value="ECO:0007669"/>
    <property type="project" value="TreeGrafter"/>
</dbReference>
<keyword evidence="2 5" id="KW-0812">Transmembrane</keyword>
<dbReference type="EMBL" id="JAKJXP020000138">
    <property type="protein sequence ID" value="KAK7743359.1"/>
    <property type="molecule type" value="Genomic_DNA"/>
</dbReference>
<organism evidence="6 7">
    <name type="scientific">Diatrype stigma</name>
    <dbReference type="NCBI Taxonomy" id="117547"/>
    <lineage>
        <taxon>Eukaryota</taxon>
        <taxon>Fungi</taxon>
        <taxon>Dikarya</taxon>
        <taxon>Ascomycota</taxon>
        <taxon>Pezizomycotina</taxon>
        <taxon>Sordariomycetes</taxon>
        <taxon>Xylariomycetidae</taxon>
        <taxon>Xylariales</taxon>
        <taxon>Diatrypaceae</taxon>
        <taxon>Diatrype</taxon>
    </lineage>
</organism>
<dbReference type="InterPro" id="IPR036259">
    <property type="entry name" value="MFS_trans_sf"/>
</dbReference>
<dbReference type="Proteomes" id="UP001320420">
    <property type="component" value="Unassembled WGS sequence"/>
</dbReference>
<feature type="transmembrane region" description="Helical" evidence="5">
    <location>
        <begin position="121"/>
        <end position="148"/>
    </location>
</feature>
<feature type="transmembrane region" description="Helical" evidence="5">
    <location>
        <begin position="78"/>
        <end position="100"/>
    </location>
</feature>